<dbReference type="Proteomes" id="UP001283361">
    <property type="component" value="Unassembled WGS sequence"/>
</dbReference>
<dbReference type="EMBL" id="JAWDGP010005256">
    <property type="protein sequence ID" value="KAK3758626.1"/>
    <property type="molecule type" value="Genomic_DNA"/>
</dbReference>
<protein>
    <submittedName>
        <fullName evidence="1">Uncharacterized protein</fullName>
    </submittedName>
</protein>
<name>A0AAE1D605_9GAST</name>
<sequence length="85" mass="9520">MDDLESPGTNQKLTQALAANEQEGKRETISAPSKSIDIRVSDVNLQVFSSNLSIRRHHSSQETPSHTLKIDGRDVRYRLCINSRA</sequence>
<accession>A0AAE1D605</accession>
<evidence type="ECO:0000313" key="2">
    <source>
        <dbReference type="Proteomes" id="UP001283361"/>
    </source>
</evidence>
<reference evidence="1" key="1">
    <citation type="journal article" date="2023" name="G3 (Bethesda)">
        <title>A reference genome for the long-term kleptoplast-retaining sea slug Elysia crispata morphotype clarki.</title>
        <authorList>
            <person name="Eastman K.E."/>
            <person name="Pendleton A.L."/>
            <person name="Shaikh M.A."/>
            <person name="Suttiyut T."/>
            <person name="Ogas R."/>
            <person name="Tomko P."/>
            <person name="Gavelis G."/>
            <person name="Widhalm J.R."/>
            <person name="Wisecaver J.H."/>
        </authorList>
    </citation>
    <scope>NUCLEOTIDE SEQUENCE</scope>
    <source>
        <strain evidence="1">ECLA1</strain>
    </source>
</reference>
<keyword evidence="2" id="KW-1185">Reference proteome</keyword>
<dbReference type="AlphaFoldDB" id="A0AAE1D605"/>
<organism evidence="1 2">
    <name type="scientific">Elysia crispata</name>
    <name type="common">lettuce slug</name>
    <dbReference type="NCBI Taxonomy" id="231223"/>
    <lineage>
        <taxon>Eukaryota</taxon>
        <taxon>Metazoa</taxon>
        <taxon>Spiralia</taxon>
        <taxon>Lophotrochozoa</taxon>
        <taxon>Mollusca</taxon>
        <taxon>Gastropoda</taxon>
        <taxon>Heterobranchia</taxon>
        <taxon>Euthyneura</taxon>
        <taxon>Panpulmonata</taxon>
        <taxon>Sacoglossa</taxon>
        <taxon>Placobranchoidea</taxon>
        <taxon>Plakobranchidae</taxon>
        <taxon>Elysia</taxon>
    </lineage>
</organism>
<comment type="caution">
    <text evidence="1">The sequence shown here is derived from an EMBL/GenBank/DDBJ whole genome shotgun (WGS) entry which is preliminary data.</text>
</comment>
<evidence type="ECO:0000313" key="1">
    <source>
        <dbReference type="EMBL" id="KAK3758626.1"/>
    </source>
</evidence>
<gene>
    <name evidence="1" type="ORF">RRG08_019536</name>
</gene>
<proteinExistence type="predicted"/>